<evidence type="ECO:0000313" key="2">
    <source>
        <dbReference type="EMBL" id="EPS93399.1"/>
    </source>
</evidence>
<organism evidence="2 3">
    <name type="scientific">Fomitopsis schrenkii</name>
    <name type="common">Brown rot fungus</name>
    <dbReference type="NCBI Taxonomy" id="2126942"/>
    <lineage>
        <taxon>Eukaryota</taxon>
        <taxon>Fungi</taxon>
        <taxon>Dikarya</taxon>
        <taxon>Basidiomycota</taxon>
        <taxon>Agaricomycotina</taxon>
        <taxon>Agaricomycetes</taxon>
        <taxon>Polyporales</taxon>
        <taxon>Fomitopsis</taxon>
    </lineage>
</organism>
<accession>S8F380</accession>
<evidence type="ECO:0000256" key="1">
    <source>
        <dbReference type="SAM" id="MobiDB-lite"/>
    </source>
</evidence>
<dbReference type="HOGENOM" id="CLU_836877_0_0_1"/>
<dbReference type="AlphaFoldDB" id="S8F380"/>
<protein>
    <submittedName>
        <fullName evidence="2">Uncharacterized protein</fullName>
    </submittedName>
</protein>
<name>S8F380_FOMSC</name>
<sequence>MSAPPCPCVPTYVVGNRYKLPLGRNVVDKATMKKHGGLMKGTDVDFGSHGFSIQDLVDTPIHVLSSIIPDKEFKPFQWYAISPGMVFPVEMKIHWPNHASETHFEAKIPLKVPSGADISRAELAQWIAHAVQSVIYSCRESYTGDRDEHCCWLVGMDNDPYGLTARDVYLVALEHIEAYTFIPVLHVQPSRPPFTLPMRMPNERKLRNNEGAELNRMLPVHEYRKDSYRRPRLPDRLVSKIEPGAHQKGGELERMWIPDEAKASRNNEGAELNRMLPVHEYRKDSHRRPRLPDRLVSKVKPGAHQKGGELERMWIPDEAKAGDGRPGSGSAM</sequence>
<feature type="compositionally biased region" description="Basic and acidic residues" evidence="1">
    <location>
        <begin position="306"/>
        <end position="323"/>
    </location>
</feature>
<reference evidence="2 3" key="1">
    <citation type="journal article" date="2012" name="Science">
        <title>The Paleozoic origin of enzymatic lignin decomposition reconstructed from 31 fungal genomes.</title>
        <authorList>
            <person name="Floudas D."/>
            <person name="Binder M."/>
            <person name="Riley R."/>
            <person name="Barry K."/>
            <person name="Blanchette R.A."/>
            <person name="Henrissat B."/>
            <person name="Martinez A.T."/>
            <person name="Otillar R."/>
            <person name="Spatafora J.W."/>
            <person name="Yadav J.S."/>
            <person name="Aerts A."/>
            <person name="Benoit I."/>
            <person name="Boyd A."/>
            <person name="Carlson A."/>
            <person name="Copeland A."/>
            <person name="Coutinho P.M."/>
            <person name="de Vries R.P."/>
            <person name="Ferreira P."/>
            <person name="Findley K."/>
            <person name="Foster B."/>
            <person name="Gaskell J."/>
            <person name="Glotzer D."/>
            <person name="Gorecki P."/>
            <person name="Heitman J."/>
            <person name="Hesse C."/>
            <person name="Hori C."/>
            <person name="Igarashi K."/>
            <person name="Jurgens J.A."/>
            <person name="Kallen N."/>
            <person name="Kersten P."/>
            <person name="Kohler A."/>
            <person name="Kuees U."/>
            <person name="Kumar T.K.A."/>
            <person name="Kuo A."/>
            <person name="LaButti K."/>
            <person name="Larrondo L.F."/>
            <person name="Lindquist E."/>
            <person name="Ling A."/>
            <person name="Lombard V."/>
            <person name="Lucas S."/>
            <person name="Lundell T."/>
            <person name="Martin R."/>
            <person name="McLaughlin D.J."/>
            <person name="Morgenstern I."/>
            <person name="Morin E."/>
            <person name="Murat C."/>
            <person name="Nagy L.G."/>
            <person name="Nolan M."/>
            <person name="Ohm R.A."/>
            <person name="Patyshakuliyeva A."/>
            <person name="Rokas A."/>
            <person name="Ruiz-Duenas F.J."/>
            <person name="Sabat G."/>
            <person name="Salamov A."/>
            <person name="Samejima M."/>
            <person name="Schmutz J."/>
            <person name="Slot J.C."/>
            <person name="St John F."/>
            <person name="Stenlid J."/>
            <person name="Sun H."/>
            <person name="Sun S."/>
            <person name="Syed K."/>
            <person name="Tsang A."/>
            <person name="Wiebenga A."/>
            <person name="Young D."/>
            <person name="Pisabarro A."/>
            <person name="Eastwood D.C."/>
            <person name="Martin F."/>
            <person name="Cullen D."/>
            <person name="Grigoriev I.V."/>
            <person name="Hibbett D.S."/>
        </authorList>
    </citation>
    <scope>NUCLEOTIDE SEQUENCE</scope>
    <source>
        <strain evidence="3">FP-58527</strain>
    </source>
</reference>
<dbReference type="InParanoid" id="S8F380"/>
<dbReference type="EMBL" id="KE504279">
    <property type="protein sequence ID" value="EPS93399.1"/>
    <property type="molecule type" value="Genomic_DNA"/>
</dbReference>
<keyword evidence="3" id="KW-1185">Reference proteome</keyword>
<gene>
    <name evidence="2" type="ORF">FOMPIDRAFT_1020609</name>
</gene>
<proteinExistence type="predicted"/>
<evidence type="ECO:0000313" key="3">
    <source>
        <dbReference type="Proteomes" id="UP000015241"/>
    </source>
</evidence>
<dbReference type="Proteomes" id="UP000015241">
    <property type="component" value="Unassembled WGS sequence"/>
</dbReference>
<feature type="region of interest" description="Disordered" evidence="1">
    <location>
        <begin position="267"/>
        <end position="332"/>
    </location>
</feature>